<dbReference type="STRING" id="1760988.SAMN02949497_0973"/>
<dbReference type="GO" id="GO:0030246">
    <property type="term" value="F:carbohydrate binding"/>
    <property type="evidence" value="ECO:0007669"/>
    <property type="project" value="InterPro"/>
</dbReference>
<keyword evidence="8" id="KW-1185">Reference proteome</keyword>
<dbReference type="InterPro" id="IPR014756">
    <property type="entry name" value="Ig_E-set"/>
</dbReference>
<dbReference type="OrthoDB" id="335750at2"/>
<dbReference type="InterPro" id="IPR007444">
    <property type="entry name" value="Glucan_biosyn_MdoG_C"/>
</dbReference>
<dbReference type="GO" id="GO:0003824">
    <property type="term" value="F:catalytic activity"/>
    <property type="evidence" value="ECO:0007669"/>
    <property type="project" value="InterPro"/>
</dbReference>
<dbReference type="EMBL" id="FXAM01000001">
    <property type="protein sequence ID" value="SMF93686.1"/>
    <property type="molecule type" value="Genomic_DNA"/>
</dbReference>
<name>A0A1Y6CTQ9_9GAMM</name>
<comment type="subcellular location">
    <subcellularLocation>
        <location evidence="1">Periplasm</location>
    </subcellularLocation>
</comment>
<dbReference type="InterPro" id="IPR013783">
    <property type="entry name" value="Ig-like_fold"/>
</dbReference>
<dbReference type="PANTHER" id="PTHR30504">
    <property type="entry name" value="GLUCANS BIOSYNTHESIS PROTEIN"/>
    <property type="match status" value="1"/>
</dbReference>
<dbReference type="InterPro" id="IPR014718">
    <property type="entry name" value="GH-type_carb-bd"/>
</dbReference>
<dbReference type="GO" id="GO:0030288">
    <property type="term" value="C:outer membrane-bounded periplasmic space"/>
    <property type="evidence" value="ECO:0007669"/>
    <property type="project" value="TreeGrafter"/>
</dbReference>
<gene>
    <name evidence="7" type="ORF">SAMN02949497_0973</name>
</gene>
<dbReference type="UniPathway" id="UPA00637"/>
<evidence type="ECO:0000313" key="8">
    <source>
        <dbReference type="Proteomes" id="UP000192923"/>
    </source>
</evidence>
<dbReference type="SUPFAM" id="SSF81296">
    <property type="entry name" value="E set domains"/>
    <property type="match status" value="1"/>
</dbReference>
<evidence type="ECO:0000259" key="6">
    <source>
        <dbReference type="Pfam" id="PF04349"/>
    </source>
</evidence>
<comment type="similarity">
    <text evidence="3">Belongs to the OpgD/OpgG family.</text>
</comment>
<comment type="pathway">
    <text evidence="2">Glycan metabolism; osmoregulated periplasmic glucan (OPG) biosynthesis.</text>
</comment>
<dbReference type="SUPFAM" id="SSF74650">
    <property type="entry name" value="Galactose mutarotase-like"/>
    <property type="match status" value="1"/>
</dbReference>
<dbReference type="FunFam" id="2.70.98.10:FF:000001">
    <property type="entry name" value="Glucans biosynthesis protein G"/>
    <property type="match status" value="1"/>
</dbReference>
<protein>
    <submittedName>
        <fullName evidence="7">Glucans biosynthesis protein</fullName>
    </submittedName>
</protein>
<organism evidence="7 8">
    <name type="scientific">Methylomagnum ishizawai</name>
    <dbReference type="NCBI Taxonomy" id="1760988"/>
    <lineage>
        <taxon>Bacteria</taxon>
        <taxon>Pseudomonadati</taxon>
        <taxon>Pseudomonadota</taxon>
        <taxon>Gammaproteobacteria</taxon>
        <taxon>Methylococcales</taxon>
        <taxon>Methylococcaceae</taxon>
        <taxon>Methylomagnum</taxon>
    </lineage>
</organism>
<dbReference type="InterPro" id="IPR014438">
    <property type="entry name" value="Glucan_biosyn_MdoG/MdoD"/>
</dbReference>
<evidence type="ECO:0000256" key="2">
    <source>
        <dbReference type="ARBA" id="ARBA00005001"/>
    </source>
</evidence>
<dbReference type="GO" id="GO:0051274">
    <property type="term" value="P:beta-glucan biosynthetic process"/>
    <property type="evidence" value="ECO:0007669"/>
    <property type="project" value="TreeGrafter"/>
</dbReference>
<keyword evidence="5" id="KW-0574">Periplasm</keyword>
<dbReference type="PANTHER" id="PTHR30504:SF3">
    <property type="entry name" value="GLUCANS BIOSYNTHESIS PROTEIN D"/>
    <property type="match status" value="1"/>
</dbReference>
<sequence>MIRREVLLRLMAVAAWGVWTPGRLLAARGESHRPAPEGRPFSQDWLRLEAQRLAQQPFVPVPDEALPDWVAELDWDAYQAIRFRPEQALWAGLGLPFQASMFHLGLFFKHPVALYEVVHGVAEPVHYCPELFDFGKTAAPDATDNMGFAGFRVYAPPDLDHDLFSFLGASYFRAVGATRQYGLSARGLALDTGLPRPEEFPEFRAFWLERPSARADHLRLHALLDSPSVAGAYTFEVRTGTHTVMEIEAHLFPRRPIERVGIAPLTSVYQFGENDRRVADDFRPEIHDSDGLCLHTGADEWIWRPLVNSPVVRVNSFLDHNPKGFGLLQRDRDFDHYLDDGARYHLRPSAWVEPLGDWGRGAVQLVEIPTADETFDNIVAFWNPAEPWAAGQERTFRYRLSWGEVPVDRPGIAATVATRIGAGGVPGQRGRVPSRKFVIDFAGGRLAGLAGNARVEPVVWSSRGIVKEPAARPLQGTPLWRCNFDLMSEGGEPVDLRCYLRDDKGALTETWLYQWTPPG</sequence>
<evidence type="ECO:0000256" key="4">
    <source>
        <dbReference type="ARBA" id="ARBA00022729"/>
    </source>
</evidence>
<dbReference type="AlphaFoldDB" id="A0A1Y6CTQ9"/>
<dbReference type="PIRSF" id="PIRSF006281">
    <property type="entry name" value="MdoG"/>
    <property type="match status" value="1"/>
</dbReference>
<evidence type="ECO:0000256" key="3">
    <source>
        <dbReference type="ARBA" id="ARBA00009284"/>
    </source>
</evidence>
<accession>A0A1Y6CTQ9</accession>
<evidence type="ECO:0000256" key="5">
    <source>
        <dbReference type="ARBA" id="ARBA00022764"/>
    </source>
</evidence>
<dbReference type="RefSeq" id="WP_085210458.1">
    <property type="nucleotide sequence ID" value="NZ_FXAM01000001.1"/>
</dbReference>
<evidence type="ECO:0000313" key="7">
    <source>
        <dbReference type="EMBL" id="SMF93686.1"/>
    </source>
</evidence>
<feature type="domain" description="Glucan biosynthesis periplasmic MdoG C-terminal" evidence="6">
    <location>
        <begin position="41"/>
        <end position="515"/>
    </location>
</feature>
<reference evidence="7 8" key="1">
    <citation type="submission" date="2016-12" db="EMBL/GenBank/DDBJ databases">
        <authorList>
            <person name="Song W.-J."/>
            <person name="Kurnit D.M."/>
        </authorList>
    </citation>
    <scope>NUCLEOTIDE SEQUENCE [LARGE SCALE GENOMIC DNA]</scope>
    <source>
        <strain evidence="7 8">175</strain>
    </source>
</reference>
<evidence type="ECO:0000256" key="1">
    <source>
        <dbReference type="ARBA" id="ARBA00004418"/>
    </source>
</evidence>
<proteinExistence type="inferred from homology"/>
<dbReference type="Proteomes" id="UP000192923">
    <property type="component" value="Unassembled WGS sequence"/>
</dbReference>
<keyword evidence="4" id="KW-0732">Signal</keyword>
<dbReference type="Gene3D" id="2.70.98.10">
    <property type="match status" value="1"/>
</dbReference>
<dbReference type="Pfam" id="PF04349">
    <property type="entry name" value="MdoG"/>
    <property type="match status" value="1"/>
</dbReference>
<dbReference type="Gene3D" id="2.60.40.10">
    <property type="entry name" value="Immunoglobulins"/>
    <property type="match status" value="1"/>
</dbReference>
<dbReference type="InterPro" id="IPR011013">
    <property type="entry name" value="Gal_mutarotase_sf_dom"/>
</dbReference>